<evidence type="ECO:0008006" key="5">
    <source>
        <dbReference type="Google" id="ProtNLM"/>
    </source>
</evidence>
<dbReference type="EMBL" id="FOKQ01000010">
    <property type="protein sequence ID" value="SFC31228.1"/>
    <property type="molecule type" value="Genomic_DNA"/>
</dbReference>
<feature type="region of interest" description="Disordered" evidence="1">
    <location>
        <begin position="52"/>
        <end position="149"/>
    </location>
</feature>
<dbReference type="Proteomes" id="UP000182192">
    <property type="component" value="Unassembled WGS sequence"/>
</dbReference>
<feature type="compositionally biased region" description="Polar residues" evidence="1">
    <location>
        <begin position="98"/>
        <end position="107"/>
    </location>
</feature>
<keyword evidence="2" id="KW-0732">Signal</keyword>
<feature type="signal peptide" evidence="2">
    <location>
        <begin position="1"/>
        <end position="26"/>
    </location>
</feature>
<accession>A0A1I1IAE4</accession>
<evidence type="ECO:0000256" key="2">
    <source>
        <dbReference type="SAM" id="SignalP"/>
    </source>
</evidence>
<evidence type="ECO:0000313" key="3">
    <source>
        <dbReference type="EMBL" id="SFC31228.1"/>
    </source>
</evidence>
<proteinExistence type="predicted"/>
<dbReference type="RefSeq" id="WP_074960966.1">
    <property type="nucleotide sequence ID" value="NZ_FOKQ01000010.1"/>
</dbReference>
<evidence type="ECO:0000256" key="1">
    <source>
        <dbReference type="SAM" id="MobiDB-lite"/>
    </source>
</evidence>
<sequence length="644" mass="69097">MIGKNRKSIIASAAAALMLTAGTVSFAVGFYRNAPREDTSVGIEHREAILPEISAEGLLAEDSSTPEKEDTSSRKDESSSPESTPDTEDNSRPAYDDNSGSANNDTSAAVIRTEYSQEDTSPEDSQPPATIVHEADDATAPAKTTPDGREADREYFTTSIVNGETVSDSTYFFTVTHLVENLETVHCDVEVNGSLMTGFAGRVHLREGANTIRVSCTYKDADNKVYRAFRDYTVYLSSPAAEIVTDLSDCEVYDPGFTFTARCDDGLEVRLNGSLIAGKDSFTVTLSEGENMIKLTSGDTSLEFSVTYIPVRTLAIITDLCDCTVYTDSITFSAKAVGGNSPKLSVQVNGKALRGSETFTAPLNEGDNTIRLLAWDGSDKTEQTEQTFTVTSLSGIDESRLPHLVSISLSDNISVKGSAYTLTLTAADCDGVRLYSDNIQVICGNTVPCKWEDASCTGYILKLHGGENTVTVKLRDRVGRQSEFCYNINCETAEAGEEVGRIQISVSADLIGLGTLCESDSFPVLEGETGFDTVVRFLEENGYEVSYRGSASSRYLARISMAGRFAGAELTDAAKAYLAGAGVVPNGSRDDDSLGEFDYAAGSGWMYSRNGKKPAYAMTSAVFADGERIALVFSLDMGNDIGGE</sequence>
<gene>
    <name evidence="3" type="ORF">SAMN02910406_01508</name>
</gene>
<evidence type="ECO:0000313" key="4">
    <source>
        <dbReference type="Proteomes" id="UP000182192"/>
    </source>
</evidence>
<reference evidence="3 4" key="1">
    <citation type="submission" date="2016-10" db="EMBL/GenBank/DDBJ databases">
        <authorList>
            <person name="de Groot N.N."/>
        </authorList>
    </citation>
    <scope>NUCLEOTIDE SEQUENCE [LARGE SCALE GENOMIC DNA]</scope>
    <source>
        <strain evidence="3 4">AR67</strain>
    </source>
</reference>
<feature type="compositionally biased region" description="Basic and acidic residues" evidence="1">
    <location>
        <begin position="65"/>
        <end position="78"/>
    </location>
</feature>
<protein>
    <recommendedName>
        <fullName evidence="5">DUF4430 domain-containing protein</fullName>
    </recommendedName>
</protein>
<name>A0A1I1IAE4_RUMAL</name>
<feature type="chain" id="PRO_5039515305" description="DUF4430 domain-containing protein" evidence="2">
    <location>
        <begin position="27"/>
        <end position="644"/>
    </location>
</feature>
<dbReference type="AlphaFoldDB" id="A0A1I1IAE4"/>
<organism evidence="3 4">
    <name type="scientific">Ruminococcus albus</name>
    <dbReference type="NCBI Taxonomy" id="1264"/>
    <lineage>
        <taxon>Bacteria</taxon>
        <taxon>Bacillati</taxon>
        <taxon>Bacillota</taxon>
        <taxon>Clostridia</taxon>
        <taxon>Eubacteriales</taxon>
        <taxon>Oscillospiraceae</taxon>
        <taxon>Ruminococcus</taxon>
    </lineage>
</organism>